<feature type="repeat" description="TPR" evidence="3">
    <location>
        <begin position="58"/>
        <end position="91"/>
    </location>
</feature>
<dbReference type="PANTHER" id="PTHR45641:SF19">
    <property type="entry name" value="NEPHROCYSTIN-3"/>
    <property type="match status" value="1"/>
</dbReference>
<gene>
    <name evidence="6" type="ORF">BSTOLATCC_MIC24133</name>
</gene>
<feature type="region of interest" description="Disordered" evidence="5">
    <location>
        <begin position="358"/>
        <end position="390"/>
    </location>
</feature>
<keyword evidence="4" id="KW-0175">Coiled coil</keyword>
<evidence type="ECO:0000313" key="7">
    <source>
        <dbReference type="Proteomes" id="UP001162131"/>
    </source>
</evidence>
<dbReference type="SUPFAM" id="SSF48452">
    <property type="entry name" value="TPR-like"/>
    <property type="match status" value="1"/>
</dbReference>
<dbReference type="InterPro" id="IPR027417">
    <property type="entry name" value="P-loop_NTPase"/>
</dbReference>
<evidence type="ECO:0000256" key="4">
    <source>
        <dbReference type="SAM" id="Coils"/>
    </source>
</evidence>
<evidence type="ECO:0000256" key="3">
    <source>
        <dbReference type="PROSITE-ProRule" id="PRU00339"/>
    </source>
</evidence>
<keyword evidence="2 3" id="KW-0802">TPR repeat</keyword>
<feature type="compositionally biased region" description="Basic and acidic residues" evidence="5">
    <location>
        <begin position="261"/>
        <end position="271"/>
    </location>
</feature>
<evidence type="ECO:0000313" key="6">
    <source>
        <dbReference type="EMBL" id="CAG9319582.1"/>
    </source>
</evidence>
<dbReference type="Gene3D" id="1.20.5.190">
    <property type="match status" value="1"/>
</dbReference>
<proteinExistence type="predicted"/>
<dbReference type="InterPro" id="IPR000048">
    <property type="entry name" value="IQ_motif_EF-hand-BS"/>
</dbReference>
<dbReference type="Pfam" id="PF13374">
    <property type="entry name" value="TPR_10"/>
    <property type="match status" value="1"/>
</dbReference>
<evidence type="ECO:0000256" key="2">
    <source>
        <dbReference type="ARBA" id="ARBA00022803"/>
    </source>
</evidence>
<comment type="caution">
    <text evidence="6">The sequence shown here is derived from an EMBL/GenBank/DDBJ whole genome shotgun (WGS) entry which is preliminary data.</text>
</comment>
<dbReference type="AlphaFoldDB" id="A0AAU9IV69"/>
<dbReference type="InterPro" id="IPR011990">
    <property type="entry name" value="TPR-like_helical_dom_sf"/>
</dbReference>
<dbReference type="CDD" id="cd23767">
    <property type="entry name" value="IQCD"/>
    <property type="match status" value="2"/>
</dbReference>
<reference evidence="6" key="1">
    <citation type="submission" date="2021-09" db="EMBL/GenBank/DDBJ databases">
        <authorList>
            <consortium name="AG Swart"/>
            <person name="Singh M."/>
            <person name="Singh A."/>
            <person name="Seah K."/>
            <person name="Emmerich C."/>
        </authorList>
    </citation>
    <scope>NUCLEOTIDE SEQUENCE</scope>
    <source>
        <strain evidence="6">ATCC30299</strain>
    </source>
</reference>
<feature type="compositionally biased region" description="Polar residues" evidence="5">
    <location>
        <begin position="222"/>
        <end position="237"/>
    </location>
</feature>
<dbReference type="PANTHER" id="PTHR45641">
    <property type="entry name" value="TETRATRICOPEPTIDE REPEAT PROTEIN (AFU_ORTHOLOGUE AFUA_6G03870)"/>
    <property type="match status" value="1"/>
</dbReference>
<keyword evidence="7" id="KW-1185">Reference proteome</keyword>
<feature type="region of interest" description="Disordered" evidence="5">
    <location>
        <begin position="464"/>
        <end position="486"/>
    </location>
</feature>
<accession>A0AAU9IV69</accession>
<feature type="region of interest" description="Disordered" evidence="5">
    <location>
        <begin position="297"/>
        <end position="318"/>
    </location>
</feature>
<name>A0AAU9IV69_9CILI</name>
<dbReference type="Pfam" id="PF00612">
    <property type="entry name" value="IQ"/>
    <property type="match status" value="4"/>
</dbReference>
<protein>
    <submittedName>
        <fullName evidence="6">Uncharacterized protein</fullName>
    </submittedName>
</protein>
<evidence type="ECO:0000256" key="5">
    <source>
        <dbReference type="SAM" id="MobiDB-lite"/>
    </source>
</evidence>
<keyword evidence="1" id="KW-0677">Repeat</keyword>
<dbReference type="PROSITE" id="PS50005">
    <property type="entry name" value="TPR"/>
    <property type="match status" value="1"/>
</dbReference>
<dbReference type="PROSITE" id="PS50096">
    <property type="entry name" value="IQ"/>
    <property type="match status" value="4"/>
</dbReference>
<sequence>MSTNEAIEVESLVLNCNKQAMELLRQDNYNEALLLLRKAESLLSHPENLKDANNKLHAITYNNIGCFYKKAGKAQLALQYLQRALEVSKNFPSEYTNLAGTHLNICAIVSQMGDHETGVSHAIKALQLLKKSYDEDGSQNTISTLIIALHNTGVEYEFLGELKKAEETYKCGMDLANKHLGKNHQLALTLTKNYTLLQRNREIIKPQLTKKLYFEKLSSGYSRTRNSMEPQHSSANERTLPKIRTTSGRARKGRKANKSVGEPKRNDSNKMKFMEFLPTTVNQPKKFQRNLLKTAPESQVKKPQFSPITDKPTTSFTKPKHLSIKEDKAISHIENRIETLRSQLDDFENKYKELEKNASKKPLSKLDRQALTPSPPLLNRSLGPIKPVSPPSKNNYSHIITIQKHWRGYKARKDFKIQKRLEAQEKAKAAIEELEILKKRAMDDNLYQDLEEHVRPKSSAFPIKKPEEKVRPKTNSSAYPPPNVNFRPLKSAQKTLKFQLDPIPESRIETKTDRAILIQSHIRRFISQKKYKKMKNAAMKIQKNIRRHQCKSLYQDILSAVLFIQAFWRGHLVRKKYLKKEKHN</sequence>
<dbReference type="SUPFAM" id="SSF52540">
    <property type="entry name" value="P-loop containing nucleoside triphosphate hydrolases"/>
    <property type="match status" value="1"/>
</dbReference>
<organism evidence="6 7">
    <name type="scientific">Blepharisma stoltei</name>
    <dbReference type="NCBI Taxonomy" id="1481888"/>
    <lineage>
        <taxon>Eukaryota</taxon>
        <taxon>Sar</taxon>
        <taxon>Alveolata</taxon>
        <taxon>Ciliophora</taxon>
        <taxon>Postciliodesmatophora</taxon>
        <taxon>Heterotrichea</taxon>
        <taxon>Heterotrichida</taxon>
        <taxon>Blepharismidae</taxon>
        <taxon>Blepharisma</taxon>
    </lineage>
</organism>
<dbReference type="SMART" id="SM00028">
    <property type="entry name" value="TPR"/>
    <property type="match status" value="4"/>
</dbReference>
<evidence type="ECO:0000256" key="1">
    <source>
        <dbReference type="ARBA" id="ARBA00022737"/>
    </source>
</evidence>
<dbReference type="Proteomes" id="UP001162131">
    <property type="component" value="Unassembled WGS sequence"/>
</dbReference>
<dbReference type="EMBL" id="CAJZBQ010000023">
    <property type="protein sequence ID" value="CAG9319582.1"/>
    <property type="molecule type" value="Genomic_DNA"/>
</dbReference>
<dbReference type="Gene3D" id="1.25.40.10">
    <property type="entry name" value="Tetratricopeptide repeat domain"/>
    <property type="match status" value="2"/>
</dbReference>
<dbReference type="InterPro" id="IPR019734">
    <property type="entry name" value="TPR_rpt"/>
</dbReference>
<feature type="region of interest" description="Disordered" evidence="5">
    <location>
        <begin position="222"/>
        <end position="271"/>
    </location>
</feature>
<dbReference type="SMART" id="SM00015">
    <property type="entry name" value="IQ"/>
    <property type="match status" value="4"/>
</dbReference>
<feature type="coiled-coil region" evidence="4">
    <location>
        <begin position="330"/>
        <end position="357"/>
    </location>
</feature>
<feature type="compositionally biased region" description="Basic and acidic residues" evidence="5">
    <location>
        <begin position="358"/>
        <end position="368"/>
    </location>
</feature>